<dbReference type="HOGENOM" id="CLU_1089624_0_0_6"/>
<dbReference type="eggNOG" id="COG0662">
    <property type="taxonomic scope" value="Bacteria"/>
</dbReference>
<evidence type="ECO:0000259" key="1">
    <source>
        <dbReference type="Pfam" id="PF07883"/>
    </source>
</evidence>
<dbReference type="KEGG" id="xbo:XBJ1_0152"/>
<gene>
    <name evidence="2" type="ordered locus">XBJ1_0152</name>
</gene>
<proteinExistence type="predicted"/>
<protein>
    <recommendedName>
        <fullName evidence="1">Cupin type-2 domain-containing protein</fullName>
    </recommendedName>
</protein>
<dbReference type="EMBL" id="FN667741">
    <property type="protein sequence ID" value="CBJ79303.1"/>
    <property type="molecule type" value="Genomic_DNA"/>
</dbReference>
<dbReference type="Proteomes" id="UP000002045">
    <property type="component" value="Chromosome"/>
</dbReference>
<dbReference type="AlphaFoldDB" id="D3UYC5"/>
<name>D3UYC5_XENBS</name>
<dbReference type="InterPro" id="IPR013096">
    <property type="entry name" value="Cupin_2"/>
</dbReference>
<dbReference type="PATRIC" id="fig|406818.4.peg.141"/>
<dbReference type="RefSeq" id="WP_012986770.1">
    <property type="nucleotide sequence ID" value="NC_013892.1"/>
</dbReference>
<evidence type="ECO:0000313" key="2">
    <source>
        <dbReference type="EMBL" id="CBJ79303.1"/>
    </source>
</evidence>
<dbReference type="InterPro" id="IPR014710">
    <property type="entry name" value="RmlC-like_jellyroll"/>
</dbReference>
<dbReference type="InterPro" id="IPR011051">
    <property type="entry name" value="RmlC_Cupin_sf"/>
</dbReference>
<feature type="domain" description="Cupin type-2" evidence="1">
    <location>
        <begin position="61"/>
        <end position="129"/>
    </location>
</feature>
<dbReference type="Gene3D" id="2.60.120.10">
    <property type="entry name" value="Jelly Rolls"/>
    <property type="match status" value="1"/>
</dbReference>
<dbReference type="SUPFAM" id="SSF51182">
    <property type="entry name" value="RmlC-like cupins"/>
    <property type="match status" value="1"/>
</dbReference>
<reference evidence="2" key="1">
    <citation type="journal article" date="2011" name="PLoS ONE">
        <title>The entomopathogenic bacterial endosymbionts xenorhabdus and photorhabdus: convergent lifestyles from divergent genomes.</title>
        <authorList>
            <person name="Chaston J.M."/>
            <person name="Suen G."/>
            <person name="Tucker S.L."/>
            <person name="Andersen A.W."/>
            <person name="Bhasin A."/>
            <person name="Bode E."/>
            <person name="Bode H.B."/>
            <person name="Brachmann A.O."/>
            <person name="Cowles C.E."/>
            <person name="Cowles K.N."/>
            <person name="Darby C."/>
            <person name="de Leon L."/>
            <person name="Drace K."/>
            <person name="Du Z."/>
            <person name="Givaudan A."/>
            <person name="Herbert Tran E.E."/>
            <person name="Jewell K.A."/>
            <person name="Knack J.J."/>
            <person name="Krasomil-Osterfeld K.C."/>
            <person name="Kukor R."/>
            <person name="Lanois A."/>
            <person name="Latreille P."/>
            <person name="Leimgruber N.K."/>
            <person name="Lipke C.M."/>
            <person name="Liu R."/>
            <person name="Lu X."/>
            <person name="Martens E.C."/>
            <person name="Marri P.R."/>
            <person name="Medigue C."/>
            <person name="Menard M.L."/>
            <person name="Miller N.M."/>
            <person name="Morales-Soto N."/>
            <person name="Norton S."/>
            <person name="Ogier J.C."/>
            <person name="Orchard S.S."/>
            <person name="Park D."/>
            <person name="Park Y."/>
            <person name="Qurollo B.A."/>
            <person name="Sugar D.R."/>
            <person name="Richards G.R."/>
            <person name="Rouy Z."/>
            <person name="Slominski B."/>
            <person name="Slominski K."/>
            <person name="Snyder H."/>
            <person name="Tjaden B.C."/>
            <person name="van der Hoeven R."/>
            <person name="Welch R.D."/>
            <person name="Wheeler C."/>
            <person name="Xiang B."/>
            <person name="Barbazuk B."/>
            <person name="Gaudriault S."/>
            <person name="Goodner B."/>
            <person name="Slater S.C."/>
            <person name="Forst S."/>
            <person name="Goldman B.S."/>
            <person name="Goodrich-Blair H."/>
        </authorList>
    </citation>
    <scope>NUCLEOTIDE SEQUENCE [LARGE SCALE GENOMIC DNA]</scope>
    <source>
        <strain evidence="2">SS-2004</strain>
    </source>
</reference>
<sequence>MNIRNRTPNFDDVANIVKILGITSNNGESFDRDLHLYSLIEKPWGFEYRVYCDSIFDVWKLHISPQEKTSMHCHIQKDTVLICLNGSGVTKFLDGDEFNISVGQVVYIERGVFHQTISTGNDYLELIEVENPRNKFDLLRLSDDYGRAAQSYENVSLNHDLLSPLKLISPGAYIRNVDINSKFSFFLEKLNIDILDDENILFIVSLSIDSHLSGKINIFLKEDVKCRSYIGQQVLLISRKNK</sequence>
<dbReference type="Pfam" id="PF07883">
    <property type="entry name" value="Cupin_2"/>
    <property type="match status" value="1"/>
</dbReference>
<dbReference type="STRING" id="406818.XBJ1_0152"/>
<evidence type="ECO:0000313" key="3">
    <source>
        <dbReference type="Proteomes" id="UP000002045"/>
    </source>
</evidence>
<organism evidence="2 3">
    <name type="scientific">Xenorhabdus bovienii (strain SS-2004)</name>
    <name type="common">Xenorhabdus nematophila subsp. bovienii</name>
    <dbReference type="NCBI Taxonomy" id="406818"/>
    <lineage>
        <taxon>Bacteria</taxon>
        <taxon>Pseudomonadati</taxon>
        <taxon>Pseudomonadota</taxon>
        <taxon>Gammaproteobacteria</taxon>
        <taxon>Enterobacterales</taxon>
        <taxon>Morganellaceae</taxon>
        <taxon>Xenorhabdus</taxon>
    </lineage>
</organism>
<accession>D3UYC5</accession>